<gene>
    <name evidence="1" type="ORF">DERYTH_LOCUS20350</name>
</gene>
<evidence type="ECO:0000313" key="2">
    <source>
        <dbReference type="Proteomes" id="UP000789405"/>
    </source>
</evidence>
<name>A0A9N9JM46_9GLOM</name>
<organism evidence="1 2">
    <name type="scientific">Dentiscutata erythropus</name>
    <dbReference type="NCBI Taxonomy" id="1348616"/>
    <lineage>
        <taxon>Eukaryota</taxon>
        <taxon>Fungi</taxon>
        <taxon>Fungi incertae sedis</taxon>
        <taxon>Mucoromycota</taxon>
        <taxon>Glomeromycotina</taxon>
        <taxon>Glomeromycetes</taxon>
        <taxon>Diversisporales</taxon>
        <taxon>Gigasporaceae</taxon>
        <taxon>Dentiscutata</taxon>
    </lineage>
</organism>
<evidence type="ECO:0000313" key="1">
    <source>
        <dbReference type="EMBL" id="CAG8785672.1"/>
    </source>
</evidence>
<proteinExistence type="predicted"/>
<keyword evidence="2" id="KW-1185">Reference proteome</keyword>
<dbReference type="EMBL" id="CAJVPY010023809">
    <property type="protein sequence ID" value="CAG8785672.1"/>
    <property type="molecule type" value="Genomic_DNA"/>
</dbReference>
<comment type="caution">
    <text evidence="1">The sequence shown here is derived from an EMBL/GenBank/DDBJ whole genome shotgun (WGS) entry which is preliminary data.</text>
</comment>
<dbReference type="AlphaFoldDB" id="A0A9N9JM46"/>
<protein>
    <submittedName>
        <fullName evidence="1">17001_t:CDS:1</fullName>
    </submittedName>
</protein>
<sequence>GEAGSVPLEDVLNFCIELQDVLQNYEPKDIFNCDETALFWRQHVIASTIIHSWDRAGILSPRENFDDNLTLMSEKTEEQSAQKYIEIDSYVNIEENLTVDNIVNLVNGQDECESEKEQNEVVVKISNTIVELDNLLKYIQQNELEITLSLMKDLCNFKRYIAYLCNENRRQSTLEEFINLIV</sequence>
<reference evidence="1" key="1">
    <citation type="submission" date="2021-06" db="EMBL/GenBank/DDBJ databases">
        <authorList>
            <person name="Kallberg Y."/>
            <person name="Tangrot J."/>
            <person name="Rosling A."/>
        </authorList>
    </citation>
    <scope>NUCLEOTIDE SEQUENCE</scope>
    <source>
        <strain evidence="1">MA453B</strain>
    </source>
</reference>
<feature type="non-terminal residue" evidence="1">
    <location>
        <position position="182"/>
    </location>
</feature>
<dbReference type="Proteomes" id="UP000789405">
    <property type="component" value="Unassembled WGS sequence"/>
</dbReference>
<accession>A0A9N9JM46</accession>
<dbReference type="OrthoDB" id="2426688at2759"/>